<organism evidence="2 3">
    <name type="scientific">Marasmius crinis-equi</name>
    <dbReference type="NCBI Taxonomy" id="585013"/>
    <lineage>
        <taxon>Eukaryota</taxon>
        <taxon>Fungi</taxon>
        <taxon>Dikarya</taxon>
        <taxon>Basidiomycota</taxon>
        <taxon>Agaricomycotina</taxon>
        <taxon>Agaricomycetes</taxon>
        <taxon>Agaricomycetidae</taxon>
        <taxon>Agaricales</taxon>
        <taxon>Marasmiineae</taxon>
        <taxon>Marasmiaceae</taxon>
        <taxon>Marasmius</taxon>
    </lineage>
</organism>
<keyword evidence="3" id="KW-1185">Reference proteome</keyword>
<dbReference type="Gene3D" id="1.20.1280.50">
    <property type="match status" value="1"/>
</dbReference>
<proteinExistence type="predicted"/>
<dbReference type="Proteomes" id="UP001465976">
    <property type="component" value="Unassembled WGS sequence"/>
</dbReference>
<evidence type="ECO:0008006" key="4">
    <source>
        <dbReference type="Google" id="ProtNLM"/>
    </source>
</evidence>
<evidence type="ECO:0000256" key="1">
    <source>
        <dbReference type="SAM" id="Coils"/>
    </source>
</evidence>
<reference evidence="2 3" key="1">
    <citation type="submission" date="2024-02" db="EMBL/GenBank/DDBJ databases">
        <title>A draft genome for the cacao thread blight pathogen Marasmius crinis-equi.</title>
        <authorList>
            <person name="Cohen S.P."/>
            <person name="Baruah I.K."/>
            <person name="Amoako-Attah I."/>
            <person name="Bukari Y."/>
            <person name="Meinhardt L.W."/>
            <person name="Bailey B.A."/>
        </authorList>
    </citation>
    <scope>NUCLEOTIDE SEQUENCE [LARGE SCALE GENOMIC DNA]</scope>
    <source>
        <strain evidence="2 3">GH-76</strain>
    </source>
</reference>
<dbReference type="SUPFAM" id="SSF81383">
    <property type="entry name" value="F-box domain"/>
    <property type="match status" value="1"/>
</dbReference>
<evidence type="ECO:0000313" key="3">
    <source>
        <dbReference type="Proteomes" id="UP001465976"/>
    </source>
</evidence>
<name>A0ABR3F6B0_9AGAR</name>
<sequence>MHEPNTDLNTLDTTTCHQCNHKFVAPIPIEPLSPQTLHSDCIPSEAEISQYKPVVEVQEAILRLYDEEIARLQGILDKLMKERDMVQDRIRERCSAASSVRRTPNEIWIEIFQYCVDDEFSFSANCERVSKPGLDISQVCSRWRRIACCTPTLWTSFLIDLYDVKQDLCSVIVLYLKRSGALPLRVCLTDHLEKCPPWGGGMSTFKYELKLEERVGRNGPAAAQVIVEVMDRIGELDIDIKPDVLDLLIGKRKRWDEDSFSVRDPWFS</sequence>
<accession>A0ABR3F6B0</accession>
<feature type="coiled-coil region" evidence="1">
    <location>
        <begin position="62"/>
        <end position="89"/>
    </location>
</feature>
<gene>
    <name evidence="2" type="ORF">V5O48_011175</name>
</gene>
<dbReference type="InterPro" id="IPR036047">
    <property type="entry name" value="F-box-like_dom_sf"/>
</dbReference>
<protein>
    <recommendedName>
        <fullName evidence="4">F-box domain-containing protein</fullName>
    </recommendedName>
</protein>
<evidence type="ECO:0000313" key="2">
    <source>
        <dbReference type="EMBL" id="KAL0570781.1"/>
    </source>
</evidence>
<keyword evidence="1" id="KW-0175">Coiled coil</keyword>
<comment type="caution">
    <text evidence="2">The sequence shown here is derived from an EMBL/GenBank/DDBJ whole genome shotgun (WGS) entry which is preliminary data.</text>
</comment>
<dbReference type="EMBL" id="JBAHYK010000875">
    <property type="protein sequence ID" value="KAL0570781.1"/>
    <property type="molecule type" value="Genomic_DNA"/>
</dbReference>